<dbReference type="InterPro" id="IPR022742">
    <property type="entry name" value="Hydrolase_4"/>
</dbReference>
<name>A0ABU8LFS0_9MICO</name>
<evidence type="ECO:0000313" key="2">
    <source>
        <dbReference type="EMBL" id="MEJ1090187.1"/>
    </source>
</evidence>
<evidence type="ECO:0000259" key="1">
    <source>
        <dbReference type="Pfam" id="PF12146"/>
    </source>
</evidence>
<keyword evidence="2" id="KW-0378">Hydrolase</keyword>
<organism evidence="2 3">
    <name type="scientific">Microbacterium istanbulense</name>
    <dbReference type="NCBI Taxonomy" id="3122049"/>
    <lineage>
        <taxon>Bacteria</taxon>
        <taxon>Bacillati</taxon>
        <taxon>Actinomycetota</taxon>
        <taxon>Actinomycetes</taxon>
        <taxon>Micrococcales</taxon>
        <taxon>Microbacteriaceae</taxon>
        <taxon>Microbacterium</taxon>
    </lineage>
</organism>
<dbReference type="Proteomes" id="UP001366085">
    <property type="component" value="Unassembled WGS sequence"/>
</dbReference>
<accession>A0ABU8LFS0</accession>
<dbReference type="EMBL" id="JBBDGN010000001">
    <property type="protein sequence ID" value="MEJ1090187.1"/>
    <property type="molecule type" value="Genomic_DNA"/>
</dbReference>
<dbReference type="Gene3D" id="3.40.50.1820">
    <property type="entry name" value="alpha/beta hydrolase"/>
    <property type="match status" value="1"/>
</dbReference>
<dbReference type="InterPro" id="IPR029058">
    <property type="entry name" value="AB_hydrolase_fold"/>
</dbReference>
<comment type="caution">
    <text evidence="2">The sequence shown here is derived from an EMBL/GenBank/DDBJ whole genome shotgun (WGS) entry which is preliminary data.</text>
</comment>
<protein>
    <submittedName>
        <fullName evidence="2">Alpha/beta hydrolase</fullName>
    </submittedName>
</protein>
<feature type="domain" description="Serine aminopeptidase S33" evidence="1">
    <location>
        <begin position="57"/>
        <end position="204"/>
    </location>
</feature>
<dbReference type="SUPFAM" id="SSF53474">
    <property type="entry name" value="alpha/beta-Hydrolases"/>
    <property type="match status" value="1"/>
</dbReference>
<dbReference type="RefSeq" id="WP_337316325.1">
    <property type="nucleotide sequence ID" value="NZ_JBBDGN010000001.1"/>
</dbReference>
<gene>
    <name evidence="2" type="ORF">WDU93_00655</name>
</gene>
<sequence length="328" mass="36573">MERWRADVLGDEFEQLTLELGEDPEGPVVATLVRALPEELPWWRFAHDQRPLHDVDVLYVHGWSDYFFQKRLARFWTAKGARFYALDLRKYGRSLREGQTPGFTTDLAVYDEDIAAALEARGDADGRRLVLLGHSTGGLTLSLWAARHPGLPAAVILNAPWLEFQVARSAVAPVVEFGARYWPKDTAPQVDLGFYTRAQREVADPADPVEVNLDWRPEQTMPVHSGWLNAVLTGQRTVSQGLGIPAPVCVLLSTRTAIPARWSSELTRADSVLVVDDIAKAALKLGRTVTVERIDGALHDVFLSAHDAREDAYATLDRWVTGWNAACR</sequence>
<keyword evidence="3" id="KW-1185">Reference proteome</keyword>
<proteinExistence type="predicted"/>
<dbReference type="Pfam" id="PF12146">
    <property type="entry name" value="Hydrolase_4"/>
    <property type="match status" value="1"/>
</dbReference>
<evidence type="ECO:0000313" key="3">
    <source>
        <dbReference type="Proteomes" id="UP001366085"/>
    </source>
</evidence>
<dbReference type="GO" id="GO:0016787">
    <property type="term" value="F:hydrolase activity"/>
    <property type="evidence" value="ECO:0007669"/>
    <property type="project" value="UniProtKB-KW"/>
</dbReference>
<reference evidence="2 3" key="1">
    <citation type="submission" date="2024-02" db="EMBL/GenBank/DDBJ databases">
        <authorList>
            <person name="Saticioglu I.B."/>
        </authorList>
    </citation>
    <scope>NUCLEOTIDE SEQUENCE [LARGE SCALE GENOMIC DNA]</scope>
    <source>
        <strain evidence="2 3">Mu-43</strain>
    </source>
</reference>